<keyword evidence="5" id="KW-0676">Redox-active center</keyword>
<dbReference type="Pfam" id="PF13462">
    <property type="entry name" value="Thioredoxin_4"/>
    <property type="match status" value="1"/>
</dbReference>
<evidence type="ECO:0000313" key="9">
    <source>
        <dbReference type="Proteomes" id="UP000231025"/>
    </source>
</evidence>
<keyword evidence="2" id="KW-0732">Signal</keyword>
<name>A0A2G9Y6Q3_9BACT</name>
<dbReference type="PANTHER" id="PTHR13887:SF14">
    <property type="entry name" value="DISULFIDE BOND FORMATION PROTEIN D"/>
    <property type="match status" value="1"/>
</dbReference>
<organism evidence="8 9">
    <name type="scientific">Candidatus Roizmanbacteria bacterium CG23_combo_of_CG06-09_8_20_14_all_35_49</name>
    <dbReference type="NCBI Taxonomy" id="1974863"/>
    <lineage>
        <taxon>Bacteria</taxon>
        <taxon>Candidatus Roizmaniibacteriota</taxon>
    </lineage>
</organism>
<protein>
    <submittedName>
        <fullName evidence="8">Disulfide bond formation protein DsbA</fullName>
    </submittedName>
</protein>
<dbReference type="InterPro" id="IPR013766">
    <property type="entry name" value="Thioredoxin_domain"/>
</dbReference>
<dbReference type="InterPro" id="IPR012336">
    <property type="entry name" value="Thioredoxin-like_fold"/>
</dbReference>
<dbReference type="AlphaFoldDB" id="A0A2G9Y6Q3"/>
<feature type="transmembrane region" description="Helical" evidence="6">
    <location>
        <begin position="7"/>
        <end position="25"/>
    </location>
</feature>
<evidence type="ECO:0000256" key="1">
    <source>
        <dbReference type="ARBA" id="ARBA00005791"/>
    </source>
</evidence>
<proteinExistence type="inferred from homology"/>
<comment type="similarity">
    <text evidence="1">Belongs to the thioredoxin family. DsbA subfamily.</text>
</comment>
<evidence type="ECO:0000259" key="7">
    <source>
        <dbReference type="PROSITE" id="PS51352"/>
    </source>
</evidence>
<dbReference type="SUPFAM" id="SSF52833">
    <property type="entry name" value="Thioredoxin-like"/>
    <property type="match status" value="1"/>
</dbReference>
<dbReference type="GO" id="GO:0016491">
    <property type="term" value="F:oxidoreductase activity"/>
    <property type="evidence" value="ECO:0007669"/>
    <property type="project" value="UniProtKB-KW"/>
</dbReference>
<dbReference type="PANTHER" id="PTHR13887">
    <property type="entry name" value="GLUTATHIONE S-TRANSFERASE KAPPA"/>
    <property type="match status" value="1"/>
</dbReference>
<reference evidence="8 9" key="1">
    <citation type="submission" date="2017-09" db="EMBL/GenBank/DDBJ databases">
        <title>Depth-based differentiation of microbial function through sediment-hosted aquifers and enrichment of novel symbionts in the deep terrestrial subsurface.</title>
        <authorList>
            <person name="Probst A.J."/>
            <person name="Ladd B."/>
            <person name="Jarett J.K."/>
            <person name="Geller-Mcgrath D.E."/>
            <person name="Sieber C.M."/>
            <person name="Emerson J.B."/>
            <person name="Anantharaman K."/>
            <person name="Thomas B.C."/>
            <person name="Malmstrom R."/>
            <person name="Stieglmeier M."/>
            <person name="Klingl A."/>
            <person name="Woyke T."/>
            <person name="Ryan C.M."/>
            <person name="Banfield J.F."/>
        </authorList>
    </citation>
    <scope>NUCLEOTIDE SEQUENCE [LARGE SCALE GENOMIC DNA]</scope>
    <source>
        <strain evidence="8">CG23_combo_of_CG06-09_8_20_14_all_35_49</strain>
    </source>
</reference>
<accession>A0A2G9Y6Q3</accession>
<keyword evidence="3" id="KW-0560">Oxidoreductase</keyword>
<keyword evidence="6" id="KW-0472">Membrane</keyword>
<dbReference type="InterPro" id="IPR036249">
    <property type="entry name" value="Thioredoxin-like_sf"/>
</dbReference>
<dbReference type="Proteomes" id="UP000231025">
    <property type="component" value="Unassembled WGS sequence"/>
</dbReference>
<dbReference type="Gene3D" id="3.40.30.10">
    <property type="entry name" value="Glutaredoxin"/>
    <property type="match status" value="1"/>
</dbReference>
<evidence type="ECO:0000313" key="8">
    <source>
        <dbReference type="EMBL" id="PIP14925.1"/>
    </source>
</evidence>
<keyword evidence="6" id="KW-0812">Transmembrane</keyword>
<evidence type="ECO:0000256" key="4">
    <source>
        <dbReference type="ARBA" id="ARBA00023157"/>
    </source>
</evidence>
<dbReference type="PROSITE" id="PS51352">
    <property type="entry name" value="THIOREDOXIN_2"/>
    <property type="match status" value="1"/>
</dbReference>
<dbReference type="EMBL" id="PCRE01000036">
    <property type="protein sequence ID" value="PIP14925.1"/>
    <property type="molecule type" value="Genomic_DNA"/>
</dbReference>
<evidence type="ECO:0000256" key="6">
    <source>
        <dbReference type="SAM" id="Phobius"/>
    </source>
</evidence>
<evidence type="ECO:0000256" key="2">
    <source>
        <dbReference type="ARBA" id="ARBA00022729"/>
    </source>
</evidence>
<evidence type="ECO:0000256" key="3">
    <source>
        <dbReference type="ARBA" id="ARBA00023002"/>
    </source>
</evidence>
<comment type="caution">
    <text evidence="8">The sequence shown here is derived from an EMBL/GenBank/DDBJ whole genome shotgun (WGS) entry which is preliminary data.</text>
</comment>
<sequence>MVKTKQIIIGLVSILGTFVFLFIVYKLTNQPVKSDFAEINKIETSDHFRWNNRKNLLVEYSDFQCPACRSFHDFLNSIEKEVSDKTTLVYRQFPLYQIHPSSLEAAYAAEAAGLQGKFWEMGNKLFEKQDSWRSLSDPKNYFFNLASELKLDLVKFQKDLHSQSVKDKVQNDLSQGEKIGINETPTFFLNGKKVEVNNLNEFKQLLISL</sequence>
<keyword evidence="4" id="KW-1015">Disulfide bond</keyword>
<evidence type="ECO:0000256" key="5">
    <source>
        <dbReference type="ARBA" id="ARBA00023284"/>
    </source>
</evidence>
<feature type="domain" description="Thioredoxin" evidence="7">
    <location>
        <begin position="13"/>
        <end position="209"/>
    </location>
</feature>
<gene>
    <name evidence="8" type="ORF">COX47_02575</name>
</gene>
<keyword evidence="6" id="KW-1133">Transmembrane helix</keyword>